<dbReference type="Proteomes" id="UP000672526">
    <property type="component" value="Unassembled WGS sequence"/>
</dbReference>
<sequence length="215" mass="24143">MQESRLCLYADAQFVSPYAMSVFVVLDEKGLPFELSTVDLGRDANHESSYAARSLTQRVPTLMHGDFALSESSAIAEYLDEAFPETLVYPQDKFLRARARQVQAWLRSDLMPIRQERSTEVVFYGSQGAALTPAAEAAAQKLFYVAEALLPGDTANLFGTWSIADTDLTLMLNRLILNGDPVPARLVDYATRQWERPSVQRWVKLNRPPLWIAAE</sequence>
<accession>A0ABN7L6T3</accession>
<evidence type="ECO:0000313" key="3">
    <source>
        <dbReference type="Proteomes" id="UP000672526"/>
    </source>
</evidence>
<dbReference type="PANTHER" id="PTHR42673:SF21">
    <property type="entry name" value="GLUTATHIONE S-TRANSFERASE YFCF"/>
    <property type="match status" value="1"/>
</dbReference>
<dbReference type="Pfam" id="PF14834">
    <property type="entry name" value="GST_C_4"/>
    <property type="match status" value="1"/>
</dbReference>
<dbReference type="PROSITE" id="PS50404">
    <property type="entry name" value="GST_NTER"/>
    <property type="match status" value="1"/>
</dbReference>
<dbReference type="InterPro" id="IPR036249">
    <property type="entry name" value="Thioredoxin-like_sf"/>
</dbReference>
<dbReference type="PANTHER" id="PTHR42673">
    <property type="entry name" value="MALEYLACETOACETATE ISOMERASE"/>
    <property type="match status" value="1"/>
</dbReference>
<dbReference type="InterPro" id="IPR040079">
    <property type="entry name" value="Glutathione_S-Trfase"/>
</dbReference>
<protein>
    <submittedName>
        <fullName evidence="2">Glutathione S-transferase YfcF</fullName>
        <ecNumber evidence="2">2.5.1.18</ecNumber>
    </submittedName>
</protein>
<dbReference type="NCBIfam" id="NF011693">
    <property type="entry name" value="PRK15113.1"/>
    <property type="match status" value="1"/>
</dbReference>
<organism evidence="2 3">
    <name type="scientific">Paraburkholderia haematera</name>
    <dbReference type="NCBI Taxonomy" id="2793077"/>
    <lineage>
        <taxon>Bacteria</taxon>
        <taxon>Pseudomonadati</taxon>
        <taxon>Pseudomonadota</taxon>
        <taxon>Betaproteobacteria</taxon>
        <taxon>Burkholderiales</taxon>
        <taxon>Burkholderiaceae</taxon>
        <taxon>Paraburkholderia</taxon>
    </lineage>
</organism>
<dbReference type="SUPFAM" id="SSF47616">
    <property type="entry name" value="GST C-terminal domain-like"/>
    <property type="match status" value="1"/>
</dbReference>
<dbReference type="EMBL" id="CAJNBK010000004">
    <property type="protein sequence ID" value="CAE6733837.1"/>
    <property type="molecule type" value="Genomic_DNA"/>
</dbReference>
<reference evidence="2 3" key="1">
    <citation type="submission" date="2021-02" db="EMBL/GenBank/DDBJ databases">
        <authorList>
            <person name="Vanwijnsberghe S."/>
        </authorList>
    </citation>
    <scope>NUCLEOTIDE SEQUENCE [LARGE SCALE GENOMIC DNA]</scope>
    <source>
        <strain evidence="2 3">LMG 31837</strain>
    </source>
</reference>
<evidence type="ECO:0000313" key="2">
    <source>
        <dbReference type="EMBL" id="CAE6733837.1"/>
    </source>
</evidence>
<proteinExistence type="predicted"/>
<dbReference type="InterPro" id="IPR036282">
    <property type="entry name" value="Glutathione-S-Trfase_C_sf"/>
</dbReference>
<feature type="domain" description="GST N-terminal" evidence="1">
    <location>
        <begin position="6"/>
        <end position="87"/>
    </location>
</feature>
<dbReference type="InterPro" id="IPR004045">
    <property type="entry name" value="Glutathione_S-Trfase_N"/>
</dbReference>
<dbReference type="SUPFAM" id="SSF52833">
    <property type="entry name" value="Thioredoxin-like"/>
    <property type="match status" value="1"/>
</dbReference>
<dbReference type="GO" id="GO:0004364">
    <property type="term" value="F:glutathione transferase activity"/>
    <property type="evidence" value="ECO:0007669"/>
    <property type="project" value="UniProtKB-EC"/>
</dbReference>
<name>A0ABN7L6T3_9BURK</name>
<dbReference type="CDD" id="cd00570">
    <property type="entry name" value="GST_N_family"/>
    <property type="match status" value="1"/>
</dbReference>
<dbReference type="InterPro" id="IPR034338">
    <property type="entry name" value="GST_4_C"/>
</dbReference>
<dbReference type="CDD" id="cd03195">
    <property type="entry name" value="GST_C_4"/>
    <property type="match status" value="1"/>
</dbReference>
<comment type="caution">
    <text evidence="2">The sequence shown here is derived from an EMBL/GenBank/DDBJ whole genome shotgun (WGS) entry which is preliminary data.</text>
</comment>
<dbReference type="RefSeq" id="WP_211611011.1">
    <property type="nucleotide sequence ID" value="NZ_CAJNBK010000004.1"/>
</dbReference>
<dbReference type="EC" id="2.5.1.18" evidence="2"/>
<gene>
    <name evidence="2" type="primary">yfcF</name>
    <name evidence="2" type="ORF">R69888_02191</name>
</gene>
<evidence type="ECO:0000259" key="1">
    <source>
        <dbReference type="PROSITE" id="PS50404"/>
    </source>
</evidence>
<dbReference type="Pfam" id="PF13417">
    <property type="entry name" value="GST_N_3"/>
    <property type="match status" value="1"/>
</dbReference>
<dbReference type="Gene3D" id="1.20.1050.10">
    <property type="match status" value="1"/>
</dbReference>
<keyword evidence="3" id="KW-1185">Reference proteome</keyword>
<dbReference type="SFLD" id="SFLDS00019">
    <property type="entry name" value="Glutathione_Transferase_(cytos"/>
    <property type="match status" value="1"/>
</dbReference>
<dbReference type="Gene3D" id="3.40.30.10">
    <property type="entry name" value="Glutaredoxin"/>
    <property type="match status" value="1"/>
</dbReference>
<keyword evidence="2" id="KW-0808">Transferase</keyword>